<reference evidence="1 2" key="1">
    <citation type="submission" date="2024-07" db="EMBL/GenBank/DDBJ databases">
        <title>Enhanced genomic and transcriptomic resources for Trichinella pseudospiralis and T. spiralis underpin the discovery of pronounced molecular differences between stages and species.</title>
        <authorList>
            <person name="Pasi K.K."/>
            <person name="La Rosa G."/>
            <person name="Gomez-Morales M.A."/>
            <person name="Tosini F."/>
            <person name="Sumanam S."/>
            <person name="Young N.D."/>
            <person name="Chang B.C."/>
            <person name="Robin G.B."/>
        </authorList>
    </citation>
    <scope>NUCLEOTIDE SEQUENCE [LARGE SCALE GENOMIC DNA]</scope>
    <source>
        <strain evidence="1">ISS534</strain>
    </source>
</reference>
<sequence length="101" mass="11668">MSRVSDDWNDRLRFLDEFDTSIHTNKSLSTIEKFSYLRSLLIESAVTEIEGLPLNVANCEAAMTILSDSFGRKQIIIEEHIKQLPNFPTVTNQWGLNRLRQ</sequence>
<dbReference type="RefSeq" id="XP_003369237.1">
    <property type="nucleotide sequence ID" value="XM_003369189.1"/>
</dbReference>
<dbReference type="EMBL" id="JBEUSY010000490">
    <property type="protein sequence ID" value="KAL1229501.1"/>
    <property type="molecule type" value="Genomic_DNA"/>
</dbReference>
<dbReference type="Proteomes" id="UP001558632">
    <property type="component" value="Unassembled WGS sequence"/>
</dbReference>
<evidence type="ECO:0000313" key="1">
    <source>
        <dbReference type="EMBL" id="KAL1229501.1"/>
    </source>
</evidence>
<gene>
    <name evidence="1" type="ORF">TSPI_04550</name>
</gene>
<dbReference type="Pfam" id="PF03564">
    <property type="entry name" value="DUF1759"/>
    <property type="match status" value="1"/>
</dbReference>
<keyword evidence="2" id="KW-1185">Reference proteome</keyword>
<accession>A0ABR3K669</accession>
<comment type="caution">
    <text evidence="1">The sequence shown here is derived from an EMBL/GenBank/DDBJ whole genome shotgun (WGS) entry which is preliminary data.</text>
</comment>
<protein>
    <submittedName>
        <fullName evidence="1">Origin recognition complex subunit</fullName>
    </submittedName>
</protein>
<dbReference type="InterPro" id="IPR005312">
    <property type="entry name" value="DUF1759"/>
</dbReference>
<evidence type="ECO:0000313" key="2">
    <source>
        <dbReference type="Proteomes" id="UP001558632"/>
    </source>
</evidence>
<proteinExistence type="predicted"/>
<name>A0ABR3K669_TRISP</name>
<organism evidence="1 2">
    <name type="scientific">Trichinella spiralis</name>
    <name type="common">Trichina worm</name>
    <dbReference type="NCBI Taxonomy" id="6334"/>
    <lineage>
        <taxon>Eukaryota</taxon>
        <taxon>Metazoa</taxon>
        <taxon>Ecdysozoa</taxon>
        <taxon>Nematoda</taxon>
        <taxon>Enoplea</taxon>
        <taxon>Dorylaimia</taxon>
        <taxon>Trichinellida</taxon>
        <taxon>Trichinellidae</taxon>
        <taxon>Trichinella</taxon>
    </lineage>
</organism>